<dbReference type="InterPro" id="IPR027392">
    <property type="entry name" value="TF_Znf"/>
</dbReference>
<feature type="domain" description="Transcription factor zinc-finger" evidence="1">
    <location>
        <begin position="70"/>
        <end position="108"/>
    </location>
</feature>
<dbReference type="EMBL" id="JBHPBY010000190">
    <property type="protein sequence ID" value="MFC1851451.1"/>
    <property type="molecule type" value="Genomic_DNA"/>
</dbReference>
<dbReference type="Pfam" id="PF13453">
    <property type="entry name" value="Zn_ribbon_TFIIB"/>
    <property type="match status" value="2"/>
</dbReference>
<gene>
    <name evidence="2" type="ORF">ACFL27_14745</name>
</gene>
<sequence>MRFCQICQIELKEVTLHGETVDRCPTCNGIYFDRGELESIVKIVSLFQSTTLSEIDIDTISSAEKSRLLKCPADGSDMMKKEIACYTIDVCENCGGIWLDGGEISALKIAENQIKENIQLYIRLGE</sequence>
<keyword evidence="3" id="KW-1185">Reference proteome</keyword>
<proteinExistence type="predicted"/>
<reference evidence="2 3" key="1">
    <citation type="submission" date="2024-09" db="EMBL/GenBank/DDBJ databases">
        <title>Laminarin stimulates single cell rates of sulfate reduction while oxygen inhibits transcriptomic activity in coastal marine sediment.</title>
        <authorList>
            <person name="Lindsay M."/>
            <person name="Orcutt B."/>
            <person name="Emerson D."/>
            <person name="Stepanauskas R."/>
            <person name="D'Angelo T."/>
        </authorList>
    </citation>
    <scope>NUCLEOTIDE SEQUENCE [LARGE SCALE GENOMIC DNA]</scope>
    <source>
        <strain evidence="2">SAG AM-311-K15</strain>
    </source>
</reference>
<name>A0ABV6YZ23_UNCC1</name>
<protein>
    <submittedName>
        <fullName evidence="2">Zf-TFIIB domain-containing protein</fullName>
    </submittedName>
</protein>
<evidence type="ECO:0000259" key="1">
    <source>
        <dbReference type="Pfam" id="PF13453"/>
    </source>
</evidence>
<organism evidence="2 3">
    <name type="scientific">candidate division CSSED10-310 bacterium</name>
    <dbReference type="NCBI Taxonomy" id="2855610"/>
    <lineage>
        <taxon>Bacteria</taxon>
        <taxon>Bacteria division CSSED10-310</taxon>
    </lineage>
</organism>
<comment type="caution">
    <text evidence="2">The sequence shown here is derived from an EMBL/GenBank/DDBJ whole genome shotgun (WGS) entry which is preliminary data.</text>
</comment>
<accession>A0ABV6YZ23</accession>
<evidence type="ECO:0000313" key="3">
    <source>
        <dbReference type="Proteomes" id="UP001594351"/>
    </source>
</evidence>
<dbReference type="Proteomes" id="UP001594351">
    <property type="component" value="Unassembled WGS sequence"/>
</dbReference>
<feature type="domain" description="Transcription factor zinc-finger" evidence="1">
    <location>
        <begin position="6"/>
        <end position="41"/>
    </location>
</feature>
<evidence type="ECO:0000313" key="2">
    <source>
        <dbReference type="EMBL" id="MFC1851451.1"/>
    </source>
</evidence>